<dbReference type="EMBL" id="WHUW01000394">
    <property type="protein sequence ID" value="KAF8414981.1"/>
    <property type="molecule type" value="Genomic_DNA"/>
</dbReference>
<gene>
    <name evidence="1" type="ORF">L210DRAFT_3588955</name>
</gene>
<dbReference type="AlphaFoldDB" id="A0AAD4BAR2"/>
<evidence type="ECO:0000313" key="2">
    <source>
        <dbReference type="Proteomes" id="UP001194468"/>
    </source>
</evidence>
<proteinExistence type="predicted"/>
<name>A0AAD4BAR2_BOLED</name>
<evidence type="ECO:0000313" key="1">
    <source>
        <dbReference type="EMBL" id="KAF8414981.1"/>
    </source>
</evidence>
<dbReference type="Proteomes" id="UP001194468">
    <property type="component" value="Unassembled WGS sequence"/>
</dbReference>
<protein>
    <submittedName>
        <fullName evidence="1">Uncharacterized protein</fullName>
    </submittedName>
</protein>
<accession>A0AAD4BAR2</accession>
<reference evidence="1" key="2">
    <citation type="journal article" date="2020" name="Nat. Commun.">
        <title>Large-scale genome sequencing of mycorrhizal fungi provides insights into the early evolution of symbiotic traits.</title>
        <authorList>
            <person name="Miyauchi S."/>
            <person name="Kiss E."/>
            <person name="Kuo A."/>
            <person name="Drula E."/>
            <person name="Kohler A."/>
            <person name="Sanchez-Garcia M."/>
            <person name="Morin E."/>
            <person name="Andreopoulos B."/>
            <person name="Barry K.W."/>
            <person name="Bonito G."/>
            <person name="Buee M."/>
            <person name="Carver A."/>
            <person name="Chen C."/>
            <person name="Cichocki N."/>
            <person name="Clum A."/>
            <person name="Culley D."/>
            <person name="Crous P.W."/>
            <person name="Fauchery L."/>
            <person name="Girlanda M."/>
            <person name="Hayes R.D."/>
            <person name="Keri Z."/>
            <person name="LaButti K."/>
            <person name="Lipzen A."/>
            <person name="Lombard V."/>
            <person name="Magnuson J."/>
            <person name="Maillard F."/>
            <person name="Murat C."/>
            <person name="Nolan M."/>
            <person name="Ohm R.A."/>
            <person name="Pangilinan J."/>
            <person name="Pereira M.F."/>
            <person name="Perotto S."/>
            <person name="Peter M."/>
            <person name="Pfister S."/>
            <person name="Riley R."/>
            <person name="Sitrit Y."/>
            <person name="Stielow J.B."/>
            <person name="Szollosi G."/>
            <person name="Zifcakova L."/>
            <person name="Stursova M."/>
            <person name="Spatafora J.W."/>
            <person name="Tedersoo L."/>
            <person name="Vaario L.M."/>
            <person name="Yamada A."/>
            <person name="Yan M."/>
            <person name="Wang P."/>
            <person name="Xu J."/>
            <person name="Bruns T."/>
            <person name="Baldrian P."/>
            <person name="Vilgalys R."/>
            <person name="Dunand C."/>
            <person name="Henrissat B."/>
            <person name="Grigoriev I.V."/>
            <person name="Hibbett D."/>
            <person name="Nagy L.G."/>
            <person name="Martin F.M."/>
        </authorList>
    </citation>
    <scope>NUCLEOTIDE SEQUENCE</scope>
    <source>
        <strain evidence="1">BED1</strain>
    </source>
</reference>
<sequence>MVSSPSSDPPISDLGFDPCLLSRIFAGLSRQELVQESKPSLDQSFSAGIGNYLAGPHNSIQPRLIYFLSSFTFFRDQMKFYIRLKCIPSNDAIPDACQILALHHQIADVCRITVKVNADDTK</sequence>
<reference evidence="1" key="1">
    <citation type="submission" date="2019-10" db="EMBL/GenBank/DDBJ databases">
        <authorList>
            <consortium name="DOE Joint Genome Institute"/>
            <person name="Kuo A."/>
            <person name="Miyauchi S."/>
            <person name="Kiss E."/>
            <person name="Drula E."/>
            <person name="Kohler A."/>
            <person name="Sanchez-Garcia M."/>
            <person name="Andreopoulos B."/>
            <person name="Barry K.W."/>
            <person name="Bonito G."/>
            <person name="Buee M."/>
            <person name="Carver A."/>
            <person name="Chen C."/>
            <person name="Cichocki N."/>
            <person name="Clum A."/>
            <person name="Culley D."/>
            <person name="Crous P.W."/>
            <person name="Fauchery L."/>
            <person name="Girlanda M."/>
            <person name="Hayes R."/>
            <person name="Keri Z."/>
            <person name="LaButti K."/>
            <person name="Lipzen A."/>
            <person name="Lombard V."/>
            <person name="Magnuson J."/>
            <person name="Maillard F."/>
            <person name="Morin E."/>
            <person name="Murat C."/>
            <person name="Nolan M."/>
            <person name="Ohm R."/>
            <person name="Pangilinan J."/>
            <person name="Pereira M."/>
            <person name="Perotto S."/>
            <person name="Peter M."/>
            <person name="Riley R."/>
            <person name="Sitrit Y."/>
            <person name="Stielow B."/>
            <person name="Szollosi G."/>
            <person name="Zifcakova L."/>
            <person name="Stursova M."/>
            <person name="Spatafora J.W."/>
            <person name="Tedersoo L."/>
            <person name="Vaario L.-M."/>
            <person name="Yamada A."/>
            <person name="Yan M."/>
            <person name="Wang P."/>
            <person name="Xu J."/>
            <person name="Bruns T."/>
            <person name="Baldrian P."/>
            <person name="Vilgalys R."/>
            <person name="Henrissat B."/>
            <person name="Grigoriev I.V."/>
            <person name="Hibbett D."/>
            <person name="Nagy L.G."/>
            <person name="Martin F.M."/>
        </authorList>
    </citation>
    <scope>NUCLEOTIDE SEQUENCE</scope>
    <source>
        <strain evidence="1">BED1</strain>
    </source>
</reference>
<keyword evidence="2" id="KW-1185">Reference proteome</keyword>
<organism evidence="1 2">
    <name type="scientific">Boletus edulis BED1</name>
    <dbReference type="NCBI Taxonomy" id="1328754"/>
    <lineage>
        <taxon>Eukaryota</taxon>
        <taxon>Fungi</taxon>
        <taxon>Dikarya</taxon>
        <taxon>Basidiomycota</taxon>
        <taxon>Agaricomycotina</taxon>
        <taxon>Agaricomycetes</taxon>
        <taxon>Agaricomycetidae</taxon>
        <taxon>Boletales</taxon>
        <taxon>Boletineae</taxon>
        <taxon>Boletaceae</taxon>
        <taxon>Boletoideae</taxon>
        <taxon>Boletus</taxon>
    </lineage>
</organism>
<comment type="caution">
    <text evidence="1">The sequence shown here is derived from an EMBL/GenBank/DDBJ whole genome shotgun (WGS) entry which is preliminary data.</text>
</comment>